<name>A0A9D5HFL7_9LILI</name>
<dbReference type="InterPro" id="IPR036296">
    <property type="entry name" value="SKP1-like_dim_sf"/>
</dbReference>
<dbReference type="EMBL" id="JAGGNH010000004">
    <property type="protein sequence ID" value="KAJ0974685.1"/>
    <property type="molecule type" value="Genomic_DNA"/>
</dbReference>
<dbReference type="OrthoDB" id="652070at2759"/>
<proteinExistence type="inferred from homology"/>
<dbReference type="GO" id="GO:0006511">
    <property type="term" value="P:ubiquitin-dependent protein catabolic process"/>
    <property type="evidence" value="ECO:0007669"/>
    <property type="project" value="InterPro"/>
</dbReference>
<reference evidence="6" key="2">
    <citation type="journal article" date="2022" name="Hortic Res">
        <title>The genome of Dioscorea zingiberensis sheds light on the biosynthesis, origin and evolution of the medicinally important diosgenin saponins.</title>
        <authorList>
            <person name="Li Y."/>
            <person name="Tan C."/>
            <person name="Li Z."/>
            <person name="Guo J."/>
            <person name="Li S."/>
            <person name="Chen X."/>
            <person name="Wang C."/>
            <person name="Dai X."/>
            <person name="Yang H."/>
            <person name="Song W."/>
            <person name="Hou L."/>
            <person name="Xu J."/>
            <person name="Tong Z."/>
            <person name="Xu A."/>
            <person name="Yuan X."/>
            <person name="Wang W."/>
            <person name="Yang Q."/>
            <person name="Chen L."/>
            <person name="Sun Z."/>
            <person name="Wang K."/>
            <person name="Pan B."/>
            <person name="Chen J."/>
            <person name="Bao Y."/>
            <person name="Liu F."/>
            <person name="Qi X."/>
            <person name="Gang D.R."/>
            <person name="Wen J."/>
            <person name="Li J."/>
        </authorList>
    </citation>
    <scope>NUCLEOTIDE SEQUENCE</scope>
    <source>
        <strain evidence="6">Dzin_1.0</strain>
    </source>
</reference>
<evidence type="ECO:0000259" key="4">
    <source>
        <dbReference type="Pfam" id="PF01466"/>
    </source>
</evidence>
<sequence length="257" mass="29567">MDTEKKMVTLVSSNGVEFVVEKRVAEQSLFIKNALNEGVVEEKVIPIPMVTGNTLSSVLEYCEKHATITEFQENEIEEWDKEYIEKADLNLLYRLLQASTTMSIMGLMKLGVARVASLIRGRTVEEIRELFIWFYKNALNEGAVEEKVIPIPMVTGNTLSSVLEYCEKHASVTEFQENEIEEWDKEYIEKADLNLLYRLLQASTTMSIMGLMNLGVARVASLIRGKTPQEIRELFKIKNDFTPEEEEEIRREMAWEL</sequence>
<evidence type="ECO:0000313" key="6">
    <source>
        <dbReference type="EMBL" id="KAJ0974685.1"/>
    </source>
</evidence>
<reference evidence="6" key="1">
    <citation type="submission" date="2021-03" db="EMBL/GenBank/DDBJ databases">
        <authorList>
            <person name="Li Z."/>
            <person name="Yang C."/>
        </authorList>
    </citation>
    <scope>NUCLEOTIDE SEQUENCE</scope>
    <source>
        <strain evidence="6">Dzin_1.0</strain>
        <tissue evidence="6">Leaf</tissue>
    </source>
</reference>
<dbReference type="InterPro" id="IPR016897">
    <property type="entry name" value="SKP1"/>
</dbReference>
<feature type="domain" description="SKP1 component POZ" evidence="5">
    <location>
        <begin position="6"/>
        <end position="66"/>
    </location>
</feature>
<evidence type="ECO:0000256" key="3">
    <source>
        <dbReference type="ARBA" id="ARBA00022786"/>
    </source>
</evidence>
<dbReference type="Gene3D" id="3.30.710.10">
    <property type="entry name" value="Potassium Channel Kv1.1, Chain A"/>
    <property type="match status" value="2"/>
</dbReference>
<dbReference type="InterPro" id="IPR016073">
    <property type="entry name" value="Skp1_comp_POZ"/>
</dbReference>
<dbReference type="Pfam" id="PF03931">
    <property type="entry name" value="Skp1_POZ"/>
    <property type="match status" value="2"/>
</dbReference>
<keyword evidence="3" id="KW-0833">Ubl conjugation pathway</keyword>
<dbReference type="GO" id="GO:0009867">
    <property type="term" value="P:jasmonic acid mediated signaling pathway"/>
    <property type="evidence" value="ECO:0007669"/>
    <property type="project" value="UniProtKB-ARBA"/>
</dbReference>
<evidence type="ECO:0000256" key="2">
    <source>
        <dbReference type="ARBA" id="ARBA00009993"/>
    </source>
</evidence>
<feature type="domain" description="SKP1 component dimerisation" evidence="4">
    <location>
        <begin position="106"/>
        <end position="131"/>
    </location>
</feature>
<gene>
    <name evidence="6" type="ORF">J5N97_016650</name>
</gene>
<dbReference type="Proteomes" id="UP001085076">
    <property type="component" value="Miscellaneous, Linkage group lg04"/>
</dbReference>
<dbReference type="SMART" id="SM00512">
    <property type="entry name" value="Skp1"/>
    <property type="match status" value="2"/>
</dbReference>
<evidence type="ECO:0008006" key="8">
    <source>
        <dbReference type="Google" id="ProtNLM"/>
    </source>
</evidence>
<evidence type="ECO:0000313" key="7">
    <source>
        <dbReference type="Proteomes" id="UP001085076"/>
    </source>
</evidence>
<dbReference type="Pfam" id="PF01466">
    <property type="entry name" value="Skp1"/>
    <property type="match status" value="2"/>
</dbReference>
<dbReference type="AlphaFoldDB" id="A0A9D5HFL7"/>
<evidence type="ECO:0000256" key="1">
    <source>
        <dbReference type="ARBA" id="ARBA00004906"/>
    </source>
</evidence>
<dbReference type="PANTHER" id="PTHR11165">
    <property type="entry name" value="SKP1"/>
    <property type="match status" value="1"/>
</dbReference>
<organism evidence="6 7">
    <name type="scientific">Dioscorea zingiberensis</name>
    <dbReference type="NCBI Taxonomy" id="325984"/>
    <lineage>
        <taxon>Eukaryota</taxon>
        <taxon>Viridiplantae</taxon>
        <taxon>Streptophyta</taxon>
        <taxon>Embryophyta</taxon>
        <taxon>Tracheophyta</taxon>
        <taxon>Spermatophyta</taxon>
        <taxon>Magnoliopsida</taxon>
        <taxon>Liliopsida</taxon>
        <taxon>Dioscoreales</taxon>
        <taxon>Dioscoreaceae</taxon>
        <taxon>Dioscorea</taxon>
    </lineage>
</organism>
<evidence type="ECO:0000259" key="5">
    <source>
        <dbReference type="Pfam" id="PF03931"/>
    </source>
</evidence>
<comment type="caution">
    <text evidence="6">The sequence shown here is derived from an EMBL/GenBank/DDBJ whole genome shotgun (WGS) entry which is preliminary data.</text>
</comment>
<dbReference type="SUPFAM" id="SSF54695">
    <property type="entry name" value="POZ domain"/>
    <property type="match status" value="1"/>
</dbReference>
<dbReference type="InterPro" id="IPR016072">
    <property type="entry name" value="Skp1_comp_dimer"/>
</dbReference>
<dbReference type="InterPro" id="IPR011333">
    <property type="entry name" value="SKP1/BTB/POZ_sf"/>
</dbReference>
<dbReference type="InterPro" id="IPR001232">
    <property type="entry name" value="SKP1-like"/>
</dbReference>
<protein>
    <recommendedName>
        <fullName evidence="8">SKP1-like protein</fullName>
    </recommendedName>
</protein>
<comment type="pathway">
    <text evidence="1">Protein modification; protein ubiquitination.</text>
</comment>
<feature type="domain" description="SKP1 component POZ" evidence="5">
    <location>
        <begin position="144"/>
        <end position="170"/>
    </location>
</feature>
<dbReference type="SUPFAM" id="SSF81382">
    <property type="entry name" value="Skp1 dimerisation domain-like"/>
    <property type="match status" value="2"/>
</dbReference>
<feature type="domain" description="SKP1 component dimerisation" evidence="4">
    <location>
        <begin position="210"/>
        <end position="255"/>
    </location>
</feature>
<comment type="similarity">
    <text evidence="2">Belongs to the SKP1 family.</text>
</comment>
<keyword evidence="7" id="KW-1185">Reference proteome</keyword>
<accession>A0A9D5HFL7</accession>
<dbReference type="FunFam" id="3.30.710.10:FF:000124">
    <property type="entry name" value="Protein CBG09126"/>
    <property type="match status" value="2"/>
</dbReference>